<organism evidence="1">
    <name type="scientific">Arundo donax</name>
    <name type="common">Giant reed</name>
    <name type="synonym">Donax arundinaceus</name>
    <dbReference type="NCBI Taxonomy" id="35708"/>
    <lineage>
        <taxon>Eukaryota</taxon>
        <taxon>Viridiplantae</taxon>
        <taxon>Streptophyta</taxon>
        <taxon>Embryophyta</taxon>
        <taxon>Tracheophyta</taxon>
        <taxon>Spermatophyta</taxon>
        <taxon>Magnoliopsida</taxon>
        <taxon>Liliopsida</taxon>
        <taxon>Poales</taxon>
        <taxon>Poaceae</taxon>
        <taxon>PACMAD clade</taxon>
        <taxon>Arundinoideae</taxon>
        <taxon>Arundineae</taxon>
        <taxon>Arundo</taxon>
    </lineage>
</organism>
<name>A0A0A8YV55_ARUDO</name>
<protein>
    <submittedName>
        <fullName evidence="1">Uncharacterized protein</fullName>
    </submittedName>
</protein>
<accession>A0A0A8YV55</accession>
<dbReference type="AlphaFoldDB" id="A0A0A8YV55"/>
<reference evidence="1" key="2">
    <citation type="journal article" date="2015" name="Data Brief">
        <title>Shoot transcriptome of the giant reed, Arundo donax.</title>
        <authorList>
            <person name="Barrero R.A."/>
            <person name="Guerrero F.D."/>
            <person name="Moolhuijzen P."/>
            <person name="Goolsby J.A."/>
            <person name="Tidwell J."/>
            <person name="Bellgard S.E."/>
            <person name="Bellgard M.I."/>
        </authorList>
    </citation>
    <scope>NUCLEOTIDE SEQUENCE</scope>
    <source>
        <tissue evidence="1">Shoot tissue taken approximately 20 cm above the soil surface</tissue>
    </source>
</reference>
<proteinExistence type="predicted"/>
<evidence type="ECO:0000313" key="1">
    <source>
        <dbReference type="EMBL" id="JAD28380.1"/>
    </source>
</evidence>
<sequence length="19" mass="2308">MAAWRPLFTEARPSKKFDR</sequence>
<dbReference type="EMBL" id="GBRH01269515">
    <property type="protein sequence ID" value="JAD28380.1"/>
    <property type="molecule type" value="Transcribed_RNA"/>
</dbReference>
<reference evidence="1" key="1">
    <citation type="submission" date="2014-09" db="EMBL/GenBank/DDBJ databases">
        <authorList>
            <person name="Magalhaes I.L.F."/>
            <person name="Oliveira U."/>
            <person name="Santos F.R."/>
            <person name="Vidigal T.H.D.A."/>
            <person name="Brescovit A.D."/>
            <person name="Santos A.J."/>
        </authorList>
    </citation>
    <scope>NUCLEOTIDE SEQUENCE</scope>
    <source>
        <tissue evidence="1">Shoot tissue taken approximately 20 cm above the soil surface</tissue>
    </source>
</reference>